<evidence type="ECO:0000256" key="4">
    <source>
        <dbReference type="ARBA" id="ARBA00022692"/>
    </source>
</evidence>
<feature type="transmembrane region" description="Helical" evidence="7">
    <location>
        <begin position="175"/>
        <end position="202"/>
    </location>
</feature>
<gene>
    <name evidence="9" type="ORF">ACFO3F_07020</name>
</gene>
<proteinExistence type="inferred from homology"/>
<evidence type="ECO:0000256" key="1">
    <source>
        <dbReference type="ARBA" id="ARBA00004651"/>
    </source>
</evidence>
<dbReference type="PROSITE" id="PS50928">
    <property type="entry name" value="ABC_TM1"/>
    <property type="match status" value="1"/>
</dbReference>
<organism evidence="9 10">
    <name type="scientific">Georgenia faecalis</name>
    <dbReference type="NCBI Taxonomy" id="2483799"/>
    <lineage>
        <taxon>Bacteria</taxon>
        <taxon>Bacillati</taxon>
        <taxon>Actinomycetota</taxon>
        <taxon>Actinomycetes</taxon>
        <taxon>Micrococcales</taxon>
        <taxon>Bogoriellaceae</taxon>
        <taxon>Georgenia</taxon>
    </lineage>
</organism>
<name>A0ABV9D9T9_9MICO</name>
<reference evidence="10" key="1">
    <citation type="journal article" date="2019" name="Int. J. Syst. Evol. Microbiol.">
        <title>The Global Catalogue of Microorganisms (GCM) 10K type strain sequencing project: providing services to taxonomists for standard genome sequencing and annotation.</title>
        <authorList>
            <consortium name="The Broad Institute Genomics Platform"/>
            <consortium name="The Broad Institute Genome Sequencing Center for Infectious Disease"/>
            <person name="Wu L."/>
            <person name="Ma J."/>
        </authorList>
    </citation>
    <scope>NUCLEOTIDE SEQUENCE [LARGE SCALE GENOMIC DNA]</scope>
    <source>
        <strain evidence="10">JCM 3369</strain>
    </source>
</reference>
<dbReference type="PANTHER" id="PTHR43227:SF8">
    <property type="entry name" value="DIACETYLCHITOBIOSE UPTAKE SYSTEM PERMEASE PROTEIN DASB"/>
    <property type="match status" value="1"/>
</dbReference>
<evidence type="ECO:0000256" key="7">
    <source>
        <dbReference type="RuleBase" id="RU363032"/>
    </source>
</evidence>
<dbReference type="Pfam" id="PF00528">
    <property type="entry name" value="BPD_transp_1"/>
    <property type="match status" value="1"/>
</dbReference>
<protein>
    <submittedName>
        <fullName evidence="9">Carbohydrate ABC transporter permease</fullName>
    </submittedName>
</protein>
<dbReference type="Gene3D" id="1.10.3720.10">
    <property type="entry name" value="MetI-like"/>
    <property type="match status" value="1"/>
</dbReference>
<evidence type="ECO:0000256" key="6">
    <source>
        <dbReference type="ARBA" id="ARBA00023136"/>
    </source>
</evidence>
<evidence type="ECO:0000259" key="8">
    <source>
        <dbReference type="PROSITE" id="PS50928"/>
    </source>
</evidence>
<evidence type="ECO:0000256" key="5">
    <source>
        <dbReference type="ARBA" id="ARBA00022989"/>
    </source>
</evidence>
<evidence type="ECO:0000313" key="10">
    <source>
        <dbReference type="Proteomes" id="UP001595955"/>
    </source>
</evidence>
<sequence length="317" mass="34282">MAREVTPTRSGSTTRSARSGKGWRQALVFLAPAFVLYSLFLMYPLVTAVSYSFFEWRGTVRGAFAGLDNYAALFGSSTFGGAFANAFWNNVLIFAGNLAVQLTVGLGCAVLLMHRTRFRRFFQTAITVPYLVNPLAIGFLFTLVFSPQLGPINNILRDVGLGDWAQPWLGQESTILPIVIAVGAWQWVGFPVLIFSAALASIPPEYEEAARLDGASPWRIFRSVTLPLLTPAIGSVTVLGFVSSFTTFALVIGLTDLRGGLSGAADTLMLIFYRTAFGPGVNAVGTSSAIAVLIFVVVFGVAVVFNRIMRRREEALT</sequence>
<keyword evidence="10" id="KW-1185">Reference proteome</keyword>
<comment type="subcellular location">
    <subcellularLocation>
        <location evidence="1 7">Cell membrane</location>
        <topology evidence="1 7">Multi-pass membrane protein</topology>
    </subcellularLocation>
</comment>
<accession>A0ABV9D9T9</accession>
<keyword evidence="3" id="KW-1003">Cell membrane</keyword>
<dbReference type="CDD" id="cd06261">
    <property type="entry name" value="TM_PBP2"/>
    <property type="match status" value="1"/>
</dbReference>
<evidence type="ECO:0000256" key="2">
    <source>
        <dbReference type="ARBA" id="ARBA00022448"/>
    </source>
</evidence>
<evidence type="ECO:0000313" key="9">
    <source>
        <dbReference type="EMBL" id="MFC4554994.1"/>
    </source>
</evidence>
<keyword evidence="6 7" id="KW-0472">Membrane</keyword>
<dbReference type="SUPFAM" id="SSF161098">
    <property type="entry name" value="MetI-like"/>
    <property type="match status" value="1"/>
</dbReference>
<dbReference type="Proteomes" id="UP001595955">
    <property type="component" value="Unassembled WGS sequence"/>
</dbReference>
<feature type="transmembrane region" description="Helical" evidence="7">
    <location>
        <begin position="91"/>
        <end position="113"/>
    </location>
</feature>
<feature type="transmembrane region" description="Helical" evidence="7">
    <location>
        <begin position="26"/>
        <end position="46"/>
    </location>
</feature>
<feature type="transmembrane region" description="Helical" evidence="7">
    <location>
        <begin position="228"/>
        <end position="252"/>
    </location>
</feature>
<dbReference type="InterPro" id="IPR050809">
    <property type="entry name" value="UgpAE/MalFG_permease"/>
</dbReference>
<evidence type="ECO:0000256" key="3">
    <source>
        <dbReference type="ARBA" id="ARBA00022475"/>
    </source>
</evidence>
<comment type="caution">
    <text evidence="9">The sequence shown here is derived from an EMBL/GenBank/DDBJ whole genome shotgun (WGS) entry which is preliminary data.</text>
</comment>
<keyword evidence="2 7" id="KW-0813">Transport</keyword>
<dbReference type="PANTHER" id="PTHR43227">
    <property type="entry name" value="BLL4140 PROTEIN"/>
    <property type="match status" value="1"/>
</dbReference>
<keyword evidence="4 7" id="KW-0812">Transmembrane</keyword>
<keyword evidence="5 7" id="KW-1133">Transmembrane helix</keyword>
<feature type="transmembrane region" description="Helical" evidence="7">
    <location>
        <begin position="283"/>
        <end position="305"/>
    </location>
</feature>
<dbReference type="RefSeq" id="WP_122824003.1">
    <property type="nucleotide sequence ID" value="NZ_CP033325.1"/>
</dbReference>
<dbReference type="InterPro" id="IPR035906">
    <property type="entry name" value="MetI-like_sf"/>
</dbReference>
<dbReference type="InterPro" id="IPR000515">
    <property type="entry name" value="MetI-like"/>
</dbReference>
<feature type="domain" description="ABC transmembrane type-1" evidence="8">
    <location>
        <begin position="87"/>
        <end position="305"/>
    </location>
</feature>
<feature type="transmembrane region" description="Helical" evidence="7">
    <location>
        <begin position="125"/>
        <end position="145"/>
    </location>
</feature>
<comment type="similarity">
    <text evidence="7">Belongs to the binding-protein-dependent transport system permease family.</text>
</comment>
<dbReference type="EMBL" id="JBHSGF010000004">
    <property type="protein sequence ID" value="MFC4554994.1"/>
    <property type="molecule type" value="Genomic_DNA"/>
</dbReference>